<dbReference type="AlphaFoldDB" id="G1WDT6"/>
<accession>G1WDT6</accession>
<dbReference type="Proteomes" id="UP000005141">
    <property type="component" value="Unassembled WGS sequence"/>
</dbReference>
<sequence>MMMKRYFLLWAMGLIVLHSSAQGCLMDSLSYSARVGFSVGGTSPVGLPATIRKLNRYRLTPSFQLGLDAERHMTPFWGVLLGLRLENKGMDVDAQVKNYHMAMDRGGQHLEGQFTGNVRTKVNEWMFTIPLLATAHVGKTLRLKAGPYFSYVLSRHFDGYAHDGYLRVGSPTGPRINIGKDAGQRGDFDFSDSMRRTQWGVMAGADWWFSNRLGGYLDLNWGLTGVHHRSFKTIEQTLYPIFGTVGVAYQL</sequence>
<keyword evidence="4" id="KW-1185">Reference proteome</keyword>
<dbReference type="HOGENOM" id="CLU_093065_0_0_10"/>
<reference evidence="3 4" key="1">
    <citation type="submission" date="2011-07" db="EMBL/GenBank/DDBJ databases">
        <title>The Genome Sequence of Prevotella oulorum F0390.</title>
        <authorList>
            <consortium name="The Broad Institute Genome Sequencing Platform"/>
            <consortium name="The Broad Institute Genome Sequencing Center for Infectious Disease"/>
            <person name="Earl A."/>
            <person name="Ward D."/>
            <person name="Feldgarden M."/>
            <person name="Gevers D."/>
            <person name="Izard J."/>
            <person name="Ganesan A."/>
            <person name="Baranova O.V."/>
            <person name="Blanton J.M."/>
            <person name="Tanner A.C."/>
            <person name="Dewhirst F.E."/>
            <person name="Young S.K."/>
            <person name="Zeng Q."/>
            <person name="Gargeya S."/>
            <person name="Fitzgerald M."/>
            <person name="Haas B."/>
            <person name="Abouelleil A."/>
            <person name="Alvarado L."/>
            <person name="Arachchi H.M."/>
            <person name="Berlin A."/>
            <person name="Brown A."/>
            <person name="Chapman S.B."/>
            <person name="Chen Z."/>
            <person name="Dunbar C."/>
            <person name="Freedman E."/>
            <person name="Gearin G."/>
            <person name="Gellesch M."/>
            <person name="Goldberg J."/>
            <person name="Griggs A."/>
            <person name="Gujja S."/>
            <person name="Heiman D."/>
            <person name="Howarth C."/>
            <person name="Larson L."/>
            <person name="Lui A."/>
            <person name="MacDonald P.J.P."/>
            <person name="Mehta T."/>
            <person name="Montmayeur A."/>
            <person name="Murphy C."/>
            <person name="Neiman D."/>
            <person name="Pearson M."/>
            <person name="Priest M."/>
            <person name="Roberts A."/>
            <person name="Saif S."/>
            <person name="Shea T."/>
            <person name="Shenoy N."/>
            <person name="Sisk P."/>
            <person name="Stolte C."/>
            <person name="Sykes S."/>
            <person name="Wortman J."/>
            <person name="Nusbaum C."/>
            <person name="Birren B."/>
        </authorList>
    </citation>
    <scope>NUCLEOTIDE SEQUENCE [LARGE SCALE GENOMIC DNA]</scope>
    <source>
        <strain evidence="3 4">F0390</strain>
    </source>
</reference>
<feature type="signal peptide" evidence="1">
    <location>
        <begin position="1"/>
        <end position="23"/>
    </location>
</feature>
<feature type="domain" description="Outer membrane protein beta-barrel" evidence="2">
    <location>
        <begin position="28"/>
        <end position="226"/>
    </location>
</feature>
<dbReference type="InterPro" id="IPR025665">
    <property type="entry name" value="Beta-barrel_OMP_2"/>
</dbReference>
<feature type="chain" id="PRO_5003425001" description="Outer membrane protein beta-barrel domain-containing protein" evidence="1">
    <location>
        <begin position="24"/>
        <end position="251"/>
    </location>
</feature>
<keyword evidence="1" id="KW-0732">Signal</keyword>
<evidence type="ECO:0000256" key="1">
    <source>
        <dbReference type="SAM" id="SignalP"/>
    </source>
</evidence>
<dbReference type="PATRIC" id="fig|702438.4.peg.2068"/>
<dbReference type="PROSITE" id="PS51257">
    <property type="entry name" value="PROKAR_LIPOPROTEIN"/>
    <property type="match status" value="1"/>
</dbReference>
<dbReference type="EMBL" id="ADGI01000062">
    <property type="protein sequence ID" value="EGV29235.1"/>
    <property type="molecule type" value="Genomic_DNA"/>
</dbReference>
<comment type="caution">
    <text evidence="3">The sequence shown here is derived from an EMBL/GenBank/DDBJ whole genome shotgun (WGS) entry which is preliminary data.</text>
</comment>
<evidence type="ECO:0000313" key="3">
    <source>
        <dbReference type="EMBL" id="EGV29235.1"/>
    </source>
</evidence>
<gene>
    <name evidence="3" type="ORF">HMPREF9431_01987</name>
</gene>
<evidence type="ECO:0000313" key="4">
    <source>
        <dbReference type="Proteomes" id="UP000005141"/>
    </source>
</evidence>
<dbReference type="eggNOG" id="ENOG502ZGCS">
    <property type="taxonomic scope" value="Bacteria"/>
</dbReference>
<name>G1WDT6_9BACT</name>
<evidence type="ECO:0000259" key="2">
    <source>
        <dbReference type="Pfam" id="PF13568"/>
    </source>
</evidence>
<organism evidence="3 4">
    <name type="scientific">Segatella oulorum F0390</name>
    <dbReference type="NCBI Taxonomy" id="702438"/>
    <lineage>
        <taxon>Bacteria</taxon>
        <taxon>Pseudomonadati</taxon>
        <taxon>Bacteroidota</taxon>
        <taxon>Bacteroidia</taxon>
        <taxon>Bacteroidales</taxon>
        <taxon>Prevotellaceae</taxon>
        <taxon>Segatella</taxon>
    </lineage>
</organism>
<dbReference type="Pfam" id="PF13568">
    <property type="entry name" value="OMP_b-brl_2"/>
    <property type="match status" value="1"/>
</dbReference>
<proteinExistence type="predicted"/>
<protein>
    <recommendedName>
        <fullName evidence="2">Outer membrane protein beta-barrel domain-containing protein</fullName>
    </recommendedName>
</protein>